<dbReference type="RefSeq" id="WP_095071479.1">
    <property type="nucleotide sequence ID" value="NZ_LT899436.1"/>
</dbReference>
<dbReference type="Pfam" id="PF13239">
    <property type="entry name" value="2TM"/>
    <property type="match status" value="1"/>
</dbReference>
<gene>
    <name evidence="3" type="ORF">TJEJU_1887</name>
</gene>
<feature type="transmembrane region" description="Helical" evidence="1">
    <location>
        <begin position="29"/>
        <end position="52"/>
    </location>
</feature>
<dbReference type="AlphaFoldDB" id="A0A238U8R6"/>
<keyword evidence="4" id="KW-1185">Reference proteome</keyword>
<dbReference type="OrthoDB" id="8965954at2"/>
<dbReference type="EMBL" id="LT899436">
    <property type="protein sequence ID" value="SNR15593.1"/>
    <property type="molecule type" value="Genomic_DNA"/>
</dbReference>
<name>A0A238U8R6_9FLAO</name>
<protein>
    <recommendedName>
        <fullName evidence="2">2TM domain-containing protein</fullName>
    </recommendedName>
</protein>
<proteinExistence type="predicted"/>
<dbReference type="KEGG" id="tje:TJEJU_1887"/>
<organism evidence="3 4">
    <name type="scientific">Tenacibaculum jejuense</name>
    <dbReference type="NCBI Taxonomy" id="584609"/>
    <lineage>
        <taxon>Bacteria</taxon>
        <taxon>Pseudomonadati</taxon>
        <taxon>Bacteroidota</taxon>
        <taxon>Flavobacteriia</taxon>
        <taxon>Flavobacteriales</taxon>
        <taxon>Flavobacteriaceae</taxon>
        <taxon>Tenacibaculum</taxon>
    </lineage>
</organism>
<feature type="domain" description="2TM" evidence="2">
    <location>
        <begin position="13"/>
        <end position="107"/>
    </location>
</feature>
<evidence type="ECO:0000313" key="3">
    <source>
        <dbReference type="EMBL" id="SNR15593.1"/>
    </source>
</evidence>
<keyword evidence="1" id="KW-0812">Transmembrane</keyword>
<dbReference type="Proteomes" id="UP000215214">
    <property type="component" value="Chromosome TJEJU"/>
</dbReference>
<keyword evidence="1" id="KW-0472">Membrane</keyword>
<evidence type="ECO:0000259" key="2">
    <source>
        <dbReference type="Pfam" id="PF13239"/>
    </source>
</evidence>
<feature type="transmembrane region" description="Helical" evidence="1">
    <location>
        <begin position="72"/>
        <end position="93"/>
    </location>
</feature>
<dbReference type="InterPro" id="IPR025698">
    <property type="entry name" value="2TM_dom"/>
</dbReference>
<evidence type="ECO:0000313" key="4">
    <source>
        <dbReference type="Proteomes" id="UP000215214"/>
    </source>
</evidence>
<accession>A0A238U8R6</accession>
<keyword evidence="1" id="KW-1133">Transmembrane helix</keyword>
<reference evidence="3 4" key="1">
    <citation type="submission" date="2017-07" db="EMBL/GenBank/DDBJ databases">
        <authorList>
            <person name="Sun Z.S."/>
            <person name="Albrecht U."/>
            <person name="Echele G."/>
            <person name="Lee C.C."/>
        </authorList>
    </citation>
    <scope>NUCLEOTIDE SEQUENCE [LARGE SCALE GENOMIC DNA]</scope>
    <source>
        <strain evidence="4">type strain: KCTC 22618</strain>
    </source>
</reference>
<evidence type="ECO:0000256" key="1">
    <source>
        <dbReference type="SAM" id="Phobius"/>
    </source>
</evidence>
<sequence>MILDVKKNKYLLAKKEAAKIKSFYDHVTVYLVINIVVALSSYLSEINFHIFGGFKISNLWYNFENFKVYPLWAVWGIIVVFQAIDVYAISALLGKNWEEQKIKELIEKDKKQANKYID</sequence>